<dbReference type="InterPro" id="IPR001374">
    <property type="entry name" value="R3H_dom"/>
</dbReference>
<feature type="compositionally biased region" description="Basic and acidic residues" evidence="2">
    <location>
        <begin position="204"/>
        <end position="218"/>
    </location>
</feature>
<evidence type="ECO:0000256" key="1">
    <source>
        <dbReference type="ARBA" id="ARBA00022553"/>
    </source>
</evidence>
<dbReference type="Gene3D" id="3.30.1370.50">
    <property type="entry name" value="R3H-like domain"/>
    <property type="match status" value="1"/>
</dbReference>
<keyword evidence="1" id="KW-0597">Phosphoprotein</keyword>
<dbReference type="PROSITE" id="PS51061">
    <property type="entry name" value="R3H"/>
    <property type="match status" value="1"/>
</dbReference>
<feature type="region of interest" description="Disordered" evidence="2">
    <location>
        <begin position="1"/>
        <end position="69"/>
    </location>
</feature>
<evidence type="ECO:0000259" key="3">
    <source>
        <dbReference type="PROSITE" id="PS51061"/>
    </source>
</evidence>
<feature type="compositionally biased region" description="Low complexity" evidence="2">
    <location>
        <begin position="59"/>
        <end position="69"/>
    </location>
</feature>
<feature type="compositionally biased region" description="Low complexity" evidence="2">
    <location>
        <begin position="1"/>
        <end position="18"/>
    </location>
</feature>
<feature type="domain" description="SUZ" evidence="4">
    <location>
        <begin position="140"/>
        <end position="222"/>
    </location>
</feature>
<feature type="compositionally biased region" description="Basic and acidic residues" evidence="2">
    <location>
        <begin position="341"/>
        <end position="363"/>
    </location>
</feature>
<sequence>MAESGQQEQQLADELAQLSVQKDEQAQETPPAAEPEQKKPIEEPADAASGDNTSEQTQPQAEPAAAAAPLDPALKAALLDSNRETVLKLEETVKQFLKDASQTTLEFPPSTSNYQRLLEHKVSQHYHLSTSTAFENGQPRVVAKRPAAAADSDSTVQSLADVDISTIKIEPKALIKRPPAAAAQQQQQGGDGQQQQQRRHKSHKEREADYHEAREKLFGKQPNLSHAHGSSGSLHKSAANGSSSNLAARPGSAGAGASAGSGYMAAVPPSVGDRGFNLVNPGRGMGRGRGGSSGAGTVGPEPAAAAAAAAVVPAAASGSGRGQQQQQQQRGGQGAGGPKAVYKDKQRDVQDPDYRRGVDRYQQRFDPGYGAGQQQQQQQQQPGGMYVMPTYGSEFPSLQGNAGMQQQQQQQYGVLQQHLLLRASMLVQRPQALCV</sequence>
<dbReference type="Proteomes" id="UP001244341">
    <property type="component" value="Chromosome 16b"/>
</dbReference>
<accession>A0ABY8UT19</accession>
<proteinExistence type="predicted"/>
<evidence type="ECO:0000313" key="5">
    <source>
        <dbReference type="EMBL" id="WIA23477.1"/>
    </source>
</evidence>
<feature type="compositionally biased region" description="Gly residues" evidence="2">
    <location>
        <begin position="283"/>
        <end position="297"/>
    </location>
</feature>
<reference evidence="5 6" key="1">
    <citation type="submission" date="2023-05" db="EMBL/GenBank/DDBJ databases">
        <title>A 100% complete, gapless, phased diploid assembly of the Scenedesmus obliquus UTEX 3031 genome.</title>
        <authorList>
            <person name="Biondi T.C."/>
            <person name="Hanschen E.R."/>
            <person name="Kwon T."/>
            <person name="Eng W."/>
            <person name="Kruse C.P.S."/>
            <person name="Koehler S.I."/>
            <person name="Kunde Y."/>
            <person name="Gleasner C.D."/>
            <person name="You Mak K.T."/>
            <person name="Polle J."/>
            <person name="Hovde B.T."/>
            <person name="Starkenburg S.R."/>
        </authorList>
    </citation>
    <scope>NUCLEOTIDE SEQUENCE [LARGE SCALE GENOMIC DNA]</scope>
    <source>
        <strain evidence="5 6">DOE0152z</strain>
    </source>
</reference>
<dbReference type="PANTHER" id="PTHR15672">
    <property type="entry name" value="CAMP-REGULATED PHOSPHOPROTEIN 21 RELATED R3H DOMAIN CONTAINING PROTEIN"/>
    <property type="match status" value="1"/>
</dbReference>
<evidence type="ECO:0008006" key="7">
    <source>
        <dbReference type="Google" id="ProtNLM"/>
    </source>
</evidence>
<dbReference type="InterPro" id="IPR036867">
    <property type="entry name" value="R3H_dom_sf"/>
</dbReference>
<feature type="region of interest" description="Disordered" evidence="2">
    <location>
        <begin position="176"/>
        <end position="300"/>
    </location>
</feature>
<dbReference type="Pfam" id="PF12752">
    <property type="entry name" value="SUZ"/>
    <property type="match status" value="1"/>
</dbReference>
<dbReference type="InterPro" id="IPR051937">
    <property type="entry name" value="R3H_domain_containing"/>
</dbReference>
<feature type="compositionally biased region" description="Low complexity" evidence="2">
    <location>
        <begin position="316"/>
        <end position="330"/>
    </location>
</feature>
<feature type="region of interest" description="Disordered" evidence="2">
    <location>
        <begin position="316"/>
        <end position="385"/>
    </location>
</feature>
<dbReference type="Pfam" id="PF01424">
    <property type="entry name" value="R3H"/>
    <property type="match status" value="1"/>
</dbReference>
<protein>
    <recommendedName>
        <fullName evidence="7">R3H domain-containing protein</fullName>
    </recommendedName>
</protein>
<feature type="domain" description="R3H" evidence="3">
    <location>
        <begin position="83"/>
        <end position="147"/>
    </location>
</feature>
<gene>
    <name evidence="5" type="ORF">OEZ85_000222</name>
</gene>
<feature type="compositionally biased region" description="Low complexity" evidence="2">
    <location>
        <begin position="180"/>
        <end position="196"/>
    </location>
</feature>
<feature type="compositionally biased region" description="Low complexity" evidence="2">
    <location>
        <begin position="224"/>
        <end position="252"/>
    </location>
</feature>
<dbReference type="PANTHER" id="PTHR15672:SF8">
    <property type="entry name" value="PROTEIN ENCORE"/>
    <property type="match status" value="1"/>
</dbReference>
<dbReference type="PROSITE" id="PS51673">
    <property type="entry name" value="SUZ"/>
    <property type="match status" value="1"/>
</dbReference>
<name>A0ABY8UT19_TETOB</name>
<dbReference type="SUPFAM" id="SSF82708">
    <property type="entry name" value="R3H domain"/>
    <property type="match status" value="1"/>
</dbReference>
<keyword evidence="6" id="KW-1185">Reference proteome</keyword>
<evidence type="ECO:0000259" key="4">
    <source>
        <dbReference type="PROSITE" id="PS51673"/>
    </source>
</evidence>
<evidence type="ECO:0000313" key="6">
    <source>
        <dbReference type="Proteomes" id="UP001244341"/>
    </source>
</evidence>
<organism evidence="5 6">
    <name type="scientific">Tetradesmus obliquus</name>
    <name type="common">Green alga</name>
    <name type="synonym">Acutodesmus obliquus</name>
    <dbReference type="NCBI Taxonomy" id="3088"/>
    <lineage>
        <taxon>Eukaryota</taxon>
        <taxon>Viridiplantae</taxon>
        <taxon>Chlorophyta</taxon>
        <taxon>core chlorophytes</taxon>
        <taxon>Chlorophyceae</taxon>
        <taxon>CS clade</taxon>
        <taxon>Sphaeropleales</taxon>
        <taxon>Scenedesmaceae</taxon>
        <taxon>Tetradesmus</taxon>
    </lineage>
</organism>
<dbReference type="EMBL" id="CP126223">
    <property type="protein sequence ID" value="WIA23477.1"/>
    <property type="molecule type" value="Genomic_DNA"/>
</dbReference>
<evidence type="ECO:0000256" key="2">
    <source>
        <dbReference type="SAM" id="MobiDB-lite"/>
    </source>
</evidence>
<dbReference type="CDD" id="cd02642">
    <property type="entry name" value="R3H_encore_like"/>
    <property type="match status" value="1"/>
</dbReference>
<dbReference type="InterPro" id="IPR024771">
    <property type="entry name" value="SUZ"/>
</dbReference>